<dbReference type="PaxDb" id="73239-Q7R7X6"/>
<dbReference type="AlphaFoldDB" id="Q7R7X6"/>
<feature type="non-terminal residue" evidence="1">
    <location>
        <position position="20"/>
    </location>
</feature>
<proteinExistence type="predicted"/>
<dbReference type="EMBL" id="AABL01002738">
    <property type="protein sequence ID" value="EAA19902.1"/>
    <property type="molecule type" value="Genomic_DNA"/>
</dbReference>
<protein>
    <submittedName>
        <fullName evidence="1">Uncharacterized protein</fullName>
    </submittedName>
</protein>
<keyword evidence="2" id="KW-1185">Reference proteome</keyword>
<comment type="caution">
    <text evidence="1">The sequence shown here is derived from an EMBL/GenBank/DDBJ whole genome shotgun (WGS) entry which is preliminary data.</text>
</comment>
<evidence type="ECO:0000313" key="1">
    <source>
        <dbReference type="EMBL" id="EAA19902.1"/>
    </source>
</evidence>
<reference evidence="1 2" key="1">
    <citation type="journal article" date="2002" name="Nature">
        <title>Genome sequence and comparative analysis of the model rodent malaria parasite Plasmodium yoelii yoelii.</title>
        <authorList>
            <person name="Carlton J.M."/>
            <person name="Angiuoli S.V."/>
            <person name="Suh B.B."/>
            <person name="Kooij T.W."/>
            <person name="Pertea M."/>
            <person name="Silva J.C."/>
            <person name="Ermolaeva M.D."/>
            <person name="Allen J.E."/>
            <person name="Selengut J.D."/>
            <person name="Koo H.L."/>
            <person name="Peterson J.D."/>
            <person name="Pop M."/>
            <person name="Kosack D.S."/>
            <person name="Shumway M.F."/>
            <person name="Bidwell S.L."/>
            <person name="Shallom S.J."/>
            <person name="van Aken S.E."/>
            <person name="Riedmuller S.B."/>
            <person name="Feldblyum T.V."/>
            <person name="Cho J.K."/>
            <person name="Quackenbush J."/>
            <person name="Sedegah M."/>
            <person name="Shoaibi A."/>
            <person name="Cummings L.M."/>
            <person name="Florens L."/>
            <person name="Yates J.R."/>
            <person name="Raine J.D."/>
            <person name="Sinden R.E."/>
            <person name="Harris M.A."/>
            <person name="Cunningham D.A."/>
            <person name="Preiser P.R."/>
            <person name="Bergman L.W."/>
            <person name="Vaidya A.B."/>
            <person name="van Lin L.H."/>
            <person name="Janse C.J."/>
            <person name="Waters A.P."/>
            <person name="Smith H.O."/>
            <person name="White O.R."/>
            <person name="Salzberg S.L."/>
            <person name="Venter J.C."/>
            <person name="Fraser C.M."/>
            <person name="Hoffman S.L."/>
            <person name="Gardner M.J."/>
            <person name="Carucci D.J."/>
        </authorList>
    </citation>
    <scope>NUCLEOTIDE SEQUENCE [LARGE SCALE GENOMIC DNA]</scope>
    <source>
        <strain evidence="1 2">17XNL</strain>
    </source>
</reference>
<sequence>MKPKKDTSINMKIATSHLFI</sequence>
<name>Q7R7X6_PLAYO</name>
<dbReference type="InParanoid" id="Q7R7X6"/>
<evidence type="ECO:0000313" key="2">
    <source>
        <dbReference type="Proteomes" id="UP000008553"/>
    </source>
</evidence>
<gene>
    <name evidence="1" type="ORF">PY07451</name>
</gene>
<dbReference type="Proteomes" id="UP000008553">
    <property type="component" value="Unassembled WGS sequence"/>
</dbReference>
<organism evidence="1 2">
    <name type="scientific">Plasmodium yoelii yoelii</name>
    <dbReference type="NCBI Taxonomy" id="73239"/>
    <lineage>
        <taxon>Eukaryota</taxon>
        <taxon>Sar</taxon>
        <taxon>Alveolata</taxon>
        <taxon>Apicomplexa</taxon>
        <taxon>Aconoidasida</taxon>
        <taxon>Haemosporida</taxon>
        <taxon>Plasmodiidae</taxon>
        <taxon>Plasmodium</taxon>
        <taxon>Plasmodium (Vinckeia)</taxon>
    </lineage>
</organism>
<accession>Q7R7X6</accession>